<dbReference type="Pfam" id="PF00625">
    <property type="entry name" value="Guanylate_kin"/>
    <property type="match status" value="1"/>
</dbReference>
<dbReference type="Pfam" id="PF24763">
    <property type="entry name" value="CGL160_C"/>
    <property type="match status" value="1"/>
</dbReference>
<gene>
    <name evidence="13" type="ORF">PCAR00345_LOCUS1540</name>
</gene>
<dbReference type="InterPro" id="IPR056309">
    <property type="entry name" value="CGL160/ATPI_dom"/>
</dbReference>
<feature type="domain" description="Guanylate kinase-like" evidence="12">
    <location>
        <begin position="382"/>
        <end position="565"/>
    </location>
</feature>
<dbReference type="GO" id="GO:0005829">
    <property type="term" value="C:cytosol"/>
    <property type="evidence" value="ECO:0007669"/>
    <property type="project" value="TreeGrafter"/>
</dbReference>
<comment type="similarity">
    <text evidence="2">Belongs to the guanylate kinase family.</text>
</comment>
<dbReference type="GO" id="GO:0004385">
    <property type="term" value="F:GMP kinase activity"/>
    <property type="evidence" value="ECO:0007669"/>
    <property type="project" value="UniProtKB-EC"/>
</dbReference>
<evidence type="ECO:0000256" key="4">
    <source>
        <dbReference type="ARBA" id="ARBA00022679"/>
    </source>
</evidence>
<dbReference type="InterPro" id="IPR017665">
    <property type="entry name" value="Guanylate_kinase"/>
</dbReference>
<dbReference type="SMART" id="SM00072">
    <property type="entry name" value="GuKc"/>
    <property type="match status" value="1"/>
</dbReference>
<dbReference type="PROSITE" id="PS00856">
    <property type="entry name" value="GUANYLATE_KINASE_1"/>
    <property type="match status" value="1"/>
</dbReference>
<dbReference type="InterPro" id="IPR027417">
    <property type="entry name" value="P-loop_NTPase"/>
</dbReference>
<dbReference type="NCBIfam" id="TIGR03263">
    <property type="entry name" value="guanyl_kin"/>
    <property type="match status" value="1"/>
</dbReference>
<evidence type="ECO:0000256" key="11">
    <source>
        <dbReference type="SAM" id="SignalP"/>
    </source>
</evidence>
<sequence length="570" mass="60547">MQSIKLVLLTAVGASRAVAARCTIAPSLQRLLMTRSDHAQLPLAEDSFVPWIERPPKLFQRVAAARGQRAGALTCCAEKTTTEREVDARGFVMPQVGDVVRVPSKWPGEWDVAQVDFVQVVSSRGAVEVDLLPLKPVGDNLWRLPGRKPTSIRADIATIGRLDADYVRESDAFRVPPAQLAPTGRRKPADPDAAAAAMAEYEALKAELLREAAIVGVVGAAAAAATIGTDAAITFGAGSIAGCTYLALLGSKADGIGAEEQPRVIVILSSARLLVPAVLMVLLAARQSASGAPIVPFAALPKETFAAAALGFLSYKAPLLARQFIRAISDLGEEAASAPIGTGALPTGSLGVAVRALKQRQTSNEERARSQATAAGRAAALPKQIVLAGPSGVGKSTLIAKLLQEEPDLFGFSVSTTTRAPRAGEVEGVAYYFVSREDFEAMIARGDFLEWAQIGGDLYGTSIAAVRAVAATEKLCLLDVDPQGVEAIYGRSELSPFFIWVAPPTFASLRERLQSRGTEADDEIDRRVARAREEIEFSITTNYFDKTVVNDKLEAAYSELRAAIRSATKR</sequence>
<evidence type="ECO:0000259" key="12">
    <source>
        <dbReference type="PROSITE" id="PS50052"/>
    </source>
</evidence>
<accession>A0A7S4AZK1</accession>
<comment type="subcellular location">
    <subcellularLocation>
        <location evidence="1">Membrane</location>
        <topology evidence="1">Multi-pass membrane protein</topology>
    </subcellularLocation>
</comment>
<keyword evidence="7" id="KW-0418">Kinase</keyword>
<dbReference type="EC" id="2.7.4.8" evidence="3"/>
<name>A0A7S4AZK1_CHRCT</name>
<dbReference type="AlphaFoldDB" id="A0A7S4AZK1"/>
<dbReference type="GO" id="GO:0016020">
    <property type="term" value="C:membrane"/>
    <property type="evidence" value="ECO:0007669"/>
    <property type="project" value="UniProtKB-SubCell"/>
</dbReference>
<protein>
    <recommendedName>
        <fullName evidence="3">guanylate kinase</fullName>
        <ecNumber evidence="3">2.7.4.8</ecNumber>
    </recommendedName>
</protein>
<evidence type="ECO:0000313" key="13">
    <source>
        <dbReference type="EMBL" id="CAE0748958.1"/>
    </source>
</evidence>
<keyword evidence="11" id="KW-0732">Signal</keyword>
<dbReference type="PANTHER" id="PTHR23117">
    <property type="entry name" value="GUANYLATE KINASE-RELATED"/>
    <property type="match status" value="1"/>
</dbReference>
<keyword evidence="6" id="KW-0547">Nucleotide-binding</keyword>
<keyword evidence="8" id="KW-0067">ATP-binding</keyword>
<dbReference type="CDD" id="cd00071">
    <property type="entry name" value="GMPK"/>
    <property type="match status" value="1"/>
</dbReference>
<evidence type="ECO:0000256" key="10">
    <source>
        <dbReference type="ARBA" id="ARBA00023136"/>
    </source>
</evidence>
<dbReference type="Gene3D" id="3.40.50.300">
    <property type="entry name" value="P-loop containing nucleotide triphosphate hydrolases"/>
    <property type="match status" value="1"/>
</dbReference>
<evidence type="ECO:0000256" key="2">
    <source>
        <dbReference type="ARBA" id="ARBA00005790"/>
    </source>
</evidence>
<keyword evidence="10" id="KW-0472">Membrane</keyword>
<evidence type="ECO:0000256" key="7">
    <source>
        <dbReference type="ARBA" id="ARBA00022777"/>
    </source>
</evidence>
<dbReference type="PANTHER" id="PTHR23117:SF13">
    <property type="entry name" value="GUANYLATE KINASE"/>
    <property type="match status" value="1"/>
</dbReference>
<evidence type="ECO:0000256" key="3">
    <source>
        <dbReference type="ARBA" id="ARBA00012961"/>
    </source>
</evidence>
<feature type="signal peptide" evidence="11">
    <location>
        <begin position="1"/>
        <end position="19"/>
    </location>
</feature>
<evidence type="ECO:0000256" key="5">
    <source>
        <dbReference type="ARBA" id="ARBA00022692"/>
    </source>
</evidence>
<dbReference type="GO" id="GO:0005524">
    <property type="term" value="F:ATP binding"/>
    <property type="evidence" value="ECO:0007669"/>
    <property type="project" value="UniProtKB-KW"/>
</dbReference>
<evidence type="ECO:0000256" key="6">
    <source>
        <dbReference type="ARBA" id="ARBA00022741"/>
    </source>
</evidence>
<evidence type="ECO:0000256" key="1">
    <source>
        <dbReference type="ARBA" id="ARBA00004141"/>
    </source>
</evidence>
<dbReference type="EMBL" id="HBIZ01002885">
    <property type="protein sequence ID" value="CAE0748958.1"/>
    <property type="molecule type" value="Transcribed_RNA"/>
</dbReference>
<keyword evidence="5" id="KW-0812">Transmembrane</keyword>
<evidence type="ECO:0000256" key="8">
    <source>
        <dbReference type="ARBA" id="ARBA00022840"/>
    </source>
</evidence>
<keyword evidence="4" id="KW-0808">Transferase</keyword>
<dbReference type="InterPro" id="IPR008145">
    <property type="entry name" value="GK/Ca_channel_bsu"/>
</dbReference>
<dbReference type="InterPro" id="IPR020590">
    <property type="entry name" value="Guanylate_kinase_CS"/>
</dbReference>
<dbReference type="PROSITE" id="PS50052">
    <property type="entry name" value="GUANYLATE_KINASE_2"/>
    <property type="match status" value="1"/>
</dbReference>
<keyword evidence="9" id="KW-1133">Transmembrane helix</keyword>
<reference evidence="13" key="1">
    <citation type="submission" date="2021-01" db="EMBL/GenBank/DDBJ databases">
        <authorList>
            <person name="Corre E."/>
            <person name="Pelletier E."/>
            <person name="Niang G."/>
            <person name="Scheremetjew M."/>
            <person name="Finn R."/>
            <person name="Kale V."/>
            <person name="Holt S."/>
            <person name="Cochrane G."/>
            <person name="Meng A."/>
            <person name="Brown T."/>
            <person name="Cohen L."/>
        </authorList>
    </citation>
    <scope>NUCLEOTIDE SEQUENCE</scope>
    <source>
        <strain evidence="13">CCMP645</strain>
    </source>
</reference>
<feature type="chain" id="PRO_5031158707" description="guanylate kinase" evidence="11">
    <location>
        <begin position="20"/>
        <end position="570"/>
    </location>
</feature>
<proteinExistence type="inferred from homology"/>
<dbReference type="SUPFAM" id="SSF52540">
    <property type="entry name" value="P-loop containing nucleoside triphosphate hydrolases"/>
    <property type="match status" value="1"/>
</dbReference>
<dbReference type="InterPro" id="IPR008144">
    <property type="entry name" value="Guanylate_kin-like_dom"/>
</dbReference>
<organism evidence="13">
    <name type="scientific">Chrysotila carterae</name>
    <name type="common">Marine alga</name>
    <name type="synonym">Syracosphaera carterae</name>
    <dbReference type="NCBI Taxonomy" id="13221"/>
    <lineage>
        <taxon>Eukaryota</taxon>
        <taxon>Haptista</taxon>
        <taxon>Haptophyta</taxon>
        <taxon>Prymnesiophyceae</taxon>
        <taxon>Isochrysidales</taxon>
        <taxon>Isochrysidaceae</taxon>
        <taxon>Chrysotila</taxon>
    </lineage>
</organism>
<evidence type="ECO:0000256" key="9">
    <source>
        <dbReference type="ARBA" id="ARBA00022989"/>
    </source>
</evidence>